<gene>
    <name evidence="4" type="ORF">KQX54_012910</name>
</gene>
<accession>A0AAV7J1B0</accession>
<dbReference type="AlphaFoldDB" id="A0AAV7J1B0"/>
<dbReference type="GO" id="GO:0005634">
    <property type="term" value="C:nucleus"/>
    <property type="evidence" value="ECO:0007669"/>
    <property type="project" value="UniProtKB-SubCell"/>
</dbReference>
<feature type="compositionally biased region" description="Acidic residues" evidence="3">
    <location>
        <begin position="65"/>
        <end position="80"/>
    </location>
</feature>
<dbReference type="PANTHER" id="PTHR46297">
    <property type="entry name" value="ZINC FINGER CCCH-TYPE WITH G PATCH DOMAIN-CONTAINING PROTEIN"/>
    <property type="match status" value="1"/>
</dbReference>
<protein>
    <submittedName>
        <fullName evidence="4">Uncharacterized protein</fullName>
    </submittedName>
</protein>
<dbReference type="Proteomes" id="UP000826195">
    <property type="component" value="Unassembled WGS sequence"/>
</dbReference>
<sequence length="129" mass="14352">MTDVDSLREAIEQYEAQLSQVQLALTTATEGHDKDNLLSLQSDIQELIALTKESLRSAEGKDTSDNEDDGLSDSQDEEDDPMAKEYAMFKAELEEEEEEESKTKDENEQQESSSNSNSIEVSKKISGNA</sequence>
<comment type="caution">
    <text evidence="4">The sequence shown here is derived from an EMBL/GenBank/DDBJ whole genome shotgun (WGS) entry which is preliminary data.</text>
</comment>
<dbReference type="EMBL" id="JAHXZJ010000002">
    <property type="protein sequence ID" value="KAH0564578.1"/>
    <property type="molecule type" value="Genomic_DNA"/>
</dbReference>
<organism evidence="4 5">
    <name type="scientific">Cotesia glomerata</name>
    <name type="common">Lepidopteran parasitic wasp</name>
    <name type="synonym">Apanteles glomeratus</name>
    <dbReference type="NCBI Taxonomy" id="32391"/>
    <lineage>
        <taxon>Eukaryota</taxon>
        <taxon>Metazoa</taxon>
        <taxon>Ecdysozoa</taxon>
        <taxon>Arthropoda</taxon>
        <taxon>Hexapoda</taxon>
        <taxon>Insecta</taxon>
        <taxon>Pterygota</taxon>
        <taxon>Neoptera</taxon>
        <taxon>Endopterygota</taxon>
        <taxon>Hymenoptera</taxon>
        <taxon>Apocrita</taxon>
        <taxon>Ichneumonoidea</taxon>
        <taxon>Braconidae</taxon>
        <taxon>Microgastrinae</taxon>
        <taxon>Cotesia</taxon>
    </lineage>
</organism>
<name>A0AAV7J1B0_COTGL</name>
<dbReference type="GO" id="GO:0001227">
    <property type="term" value="F:DNA-binding transcription repressor activity, RNA polymerase II-specific"/>
    <property type="evidence" value="ECO:0007669"/>
    <property type="project" value="TreeGrafter"/>
</dbReference>
<evidence type="ECO:0000313" key="5">
    <source>
        <dbReference type="Proteomes" id="UP000826195"/>
    </source>
</evidence>
<evidence type="ECO:0000256" key="3">
    <source>
        <dbReference type="SAM" id="MobiDB-lite"/>
    </source>
</evidence>
<proteinExistence type="predicted"/>
<evidence type="ECO:0000256" key="2">
    <source>
        <dbReference type="ARBA" id="ARBA00023242"/>
    </source>
</evidence>
<feature type="compositionally biased region" description="Low complexity" evidence="3">
    <location>
        <begin position="110"/>
        <end position="129"/>
    </location>
</feature>
<dbReference type="GO" id="GO:0000978">
    <property type="term" value="F:RNA polymerase II cis-regulatory region sequence-specific DNA binding"/>
    <property type="evidence" value="ECO:0007669"/>
    <property type="project" value="TreeGrafter"/>
</dbReference>
<reference evidence="4 5" key="1">
    <citation type="journal article" date="2021" name="J. Hered.">
        <title>A chromosome-level genome assembly of the parasitoid wasp, Cotesia glomerata (Hymenoptera: Braconidae).</title>
        <authorList>
            <person name="Pinto B.J."/>
            <person name="Weis J.J."/>
            <person name="Gamble T."/>
            <person name="Ode P.J."/>
            <person name="Paul R."/>
            <person name="Zaspel J.M."/>
        </authorList>
    </citation>
    <scope>NUCLEOTIDE SEQUENCE [LARGE SCALE GENOMIC DNA]</scope>
    <source>
        <strain evidence="4">CgM1</strain>
    </source>
</reference>
<keyword evidence="2" id="KW-0539">Nucleus</keyword>
<evidence type="ECO:0000313" key="4">
    <source>
        <dbReference type="EMBL" id="KAH0564578.1"/>
    </source>
</evidence>
<feature type="region of interest" description="Disordered" evidence="3">
    <location>
        <begin position="54"/>
        <end position="129"/>
    </location>
</feature>
<feature type="compositionally biased region" description="Basic and acidic residues" evidence="3">
    <location>
        <begin position="54"/>
        <end position="64"/>
    </location>
</feature>
<keyword evidence="5" id="KW-1185">Reference proteome</keyword>
<dbReference type="PANTHER" id="PTHR46297:SF1">
    <property type="entry name" value="ZINC FINGER CCCH-TYPE WITH G PATCH DOMAIN-CONTAINING PROTEIN"/>
    <property type="match status" value="1"/>
</dbReference>
<evidence type="ECO:0000256" key="1">
    <source>
        <dbReference type="ARBA" id="ARBA00004123"/>
    </source>
</evidence>
<comment type="subcellular location">
    <subcellularLocation>
        <location evidence="1">Nucleus</location>
    </subcellularLocation>
</comment>